<keyword evidence="6 7" id="KW-0676">Redox-active center</keyword>
<dbReference type="AlphaFoldDB" id="A0A0H3L9L1"/>
<comment type="subcellular location">
    <subcellularLocation>
        <location evidence="1 7">Periplasm</location>
    </subcellularLocation>
</comment>
<dbReference type="PATRIC" id="fig|932677.3.peg.4029"/>
<evidence type="ECO:0000313" key="11">
    <source>
        <dbReference type="Proteomes" id="UP000006690"/>
    </source>
</evidence>
<dbReference type="EMBL" id="AP012032">
    <property type="protein sequence ID" value="BAK13575.1"/>
    <property type="molecule type" value="Genomic_DNA"/>
</dbReference>
<keyword evidence="3 7" id="KW-0732">Signal</keyword>
<dbReference type="InterPro" id="IPR036249">
    <property type="entry name" value="Thioredoxin-like_sf"/>
</dbReference>
<dbReference type="InterPro" id="IPR012336">
    <property type="entry name" value="Thioredoxin-like_fold"/>
</dbReference>
<comment type="similarity">
    <text evidence="2 7">Belongs to the thioredoxin family. DsbC subfamily.</text>
</comment>
<evidence type="ECO:0000256" key="3">
    <source>
        <dbReference type="ARBA" id="ARBA00022729"/>
    </source>
</evidence>
<reference evidence="11" key="1">
    <citation type="journal article" date="2012" name="Appl. Microbiol. Biotechnol.">
        <title>The complete genome sequence of Pantoea ananatis AJ13355, an organism with great biotechnological potential.</title>
        <authorList>
            <person name="Hara Y."/>
            <person name="Kadotani N."/>
            <person name="Izui H."/>
            <person name="Katashkina J.I."/>
            <person name="Kuvaeva T.M."/>
            <person name="Andreeva I.G."/>
            <person name="Golubeva L.I."/>
            <person name="Malko D.B."/>
            <person name="Makeev V.J."/>
            <person name="Mashko S.V."/>
            <person name="Kozlov Y.I."/>
        </authorList>
    </citation>
    <scope>NUCLEOTIDE SEQUENCE [LARGE SCALE GENOMIC DNA]</scope>
    <source>
        <strain evidence="11">AJ13355</strain>
    </source>
</reference>
<evidence type="ECO:0000259" key="9">
    <source>
        <dbReference type="Pfam" id="PF13098"/>
    </source>
</evidence>
<dbReference type="InterPro" id="IPR018950">
    <property type="entry name" value="DiS-bond_isomerase_DsbC/G_N"/>
</dbReference>
<name>A0A0H3L9L1_PANAA</name>
<dbReference type="PANTHER" id="PTHR35272">
    <property type="entry name" value="THIOL:DISULFIDE INTERCHANGE PROTEIN DSBC-RELATED"/>
    <property type="match status" value="1"/>
</dbReference>
<comment type="function">
    <text evidence="7">Required for disulfide bond formation in some periplasmic proteins. Acts by transferring its disulfide bond to other proteins and is reduced in the process.</text>
</comment>
<feature type="domain" description="Disulphide bond isomerase DsbC/G N-terminal" evidence="8">
    <location>
        <begin position="24"/>
        <end position="84"/>
    </location>
</feature>
<dbReference type="CDD" id="cd03020">
    <property type="entry name" value="DsbA_DsbC_DsbG"/>
    <property type="match status" value="1"/>
</dbReference>
<dbReference type="Pfam" id="PF13098">
    <property type="entry name" value="Thioredoxin_2"/>
    <property type="match status" value="1"/>
</dbReference>
<dbReference type="OrthoDB" id="5298214at2"/>
<dbReference type="RefSeq" id="WP_014595108.1">
    <property type="nucleotide sequence ID" value="NC_017531.2"/>
</dbReference>
<protein>
    <recommendedName>
        <fullName evidence="7">Thiol:disulfide interchange protein</fullName>
    </recommendedName>
</protein>
<dbReference type="Gene3D" id="3.40.30.10">
    <property type="entry name" value="Glutaredoxin"/>
    <property type="match status" value="1"/>
</dbReference>
<gene>
    <name evidence="10" type="primary">dsbG</name>
    <name evidence="10" type="ordered locus">PAJ_3496</name>
</gene>
<evidence type="ECO:0000256" key="1">
    <source>
        <dbReference type="ARBA" id="ARBA00004418"/>
    </source>
</evidence>
<proteinExistence type="inferred from homology"/>
<evidence type="ECO:0000256" key="2">
    <source>
        <dbReference type="ARBA" id="ARBA00009813"/>
    </source>
</evidence>
<dbReference type="InterPro" id="IPR033954">
    <property type="entry name" value="DiS-bond_Isoase_DsbC/G"/>
</dbReference>
<evidence type="ECO:0000313" key="10">
    <source>
        <dbReference type="EMBL" id="BAK13575.1"/>
    </source>
</evidence>
<evidence type="ECO:0000256" key="5">
    <source>
        <dbReference type="ARBA" id="ARBA00023157"/>
    </source>
</evidence>
<dbReference type="NCBIfam" id="NF008657">
    <property type="entry name" value="PRK11657.1"/>
    <property type="match status" value="1"/>
</dbReference>
<sequence length="250" mass="27449">MKTFRILVSALLLSSTTQAATLPAPVQQIEKQGVEIIKPFKAPGGVQGWLGQYQGTGVTIYLTPDGQHAISGYMYDAQGNNLSEKIINDEIYLPAGRAMWKQLQAMPGIKEGSAEARCQVVVFADPFCPYCRTFWQQVQPLVQNNSLSIKTQLVGILKPESGRYASAILAAADPAKAWQDFERSQGKNKPAFPDSTPRALFDQIQHNQAQMQALGANGTPAIYYLNHEQKLQQIVGLPDKQQMADLAACR</sequence>
<dbReference type="KEGG" id="paj:PAJ_3496"/>
<feature type="chain" id="PRO_5010000001" description="Thiol:disulfide interchange protein" evidence="7">
    <location>
        <begin position="20"/>
        <end position="250"/>
    </location>
</feature>
<dbReference type="InterPro" id="IPR009094">
    <property type="entry name" value="DiS-bond_isomerase_DsbC/G_N_sf"/>
</dbReference>
<keyword evidence="5" id="KW-1015">Disulfide bond</keyword>
<dbReference type="PANTHER" id="PTHR35272:SF4">
    <property type="entry name" value="THIOL:DISULFIDE INTERCHANGE PROTEIN DSBG"/>
    <property type="match status" value="1"/>
</dbReference>
<dbReference type="InterPro" id="IPR051470">
    <property type="entry name" value="Thiol:disulfide_interchange"/>
</dbReference>
<dbReference type="SUPFAM" id="SSF54423">
    <property type="entry name" value="DsbC/DsbG N-terminal domain-like"/>
    <property type="match status" value="1"/>
</dbReference>
<organism evidence="10 11">
    <name type="scientific">Pantoea ananatis (strain AJ13355)</name>
    <dbReference type="NCBI Taxonomy" id="932677"/>
    <lineage>
        <taxon>Bacteria</taxon>
        <taxon>Pseudomonadati</taxon>
        <taxon>Pseudomonadota</taxon>
        <taxon>Gammaproteobacteria</taxon>
        <taxon>Enterobacterales</taxon>
        <taxon>Erwiniaceae</taxon>
        <taxon>Pantoea</taxon>
    </lineage>
</organism>
<evidence type="ECO:0000256" key="6">
    <source>
        <dbReference type="ARBA" id="ARBA00023284"/>
    </source>
</evidence>
<dbReference type="Proteomes" id="UP000006690">
    <property type="component" value="Chromosome"/>
</dbReference>
<dbReference type="eggNOG" id="COG1651">
    <property type="taxonomic scope" value="Bacteria"/>
</dbReference>
<dbReference type="SUPFAM" id="SSF52833">
    <property type="entry name" value="Thioredoxin-like"/>
    <property type="match status" value="1"/>
</dbReference>
<evidence type="ECO:0000256" key="7">
    <source>
        <dbReference type="RuleBase" id="RU364038"/>
    </source>
</evidence>
<dbReference type="Gene3D" id="3.10.450.70">
    <property type="entry name" value="Disulphide bond isomerase, DsbC/G, N-terminal"/>
    <property type="match status" value="1"/>
</dbReference>
<evidence type="ECO:0000259" key="8">
    <source>
        <dbReference type="Pfam" id="PF10411"/>
    </source>
</evidence>
<evidence type="ECO:0000256" key="4">
    <source>
        <dbReference type="ARBA" id="ARBA00022764"/>
    </source>
</evidence>
<dbReference type="Pfam" id="PF10411">
    <property type="entry name" value="DsbC_N"/>
    <property type="match status" value="1"/>
</dbReference>
<feature type="domain" description="Thioredoxin-like fold" evidence="9">
    <location>
        <begin position="118"/>
        <end position="245"/>
    </location>
</feature>
<keyword evidence="4 7" id="KW-0574">Periplasm</keyword>
<dbReference type="GO" id="GO:0042597">
    <property type="term" value="C:periplasmic space"/>
    <property type="evidence" value="ECO:0007669"/>
    <property type="project" value="UniProtKB-SubCell"/>
</dbReference>
<accession>A0A0H3L9L1</accession>
<feature type="signal peptide" evidence="7">
    <location>
        <begin position="1"/>
        <end position="19"/>
    </location>
</feature>
<dbReference type="HOGENOM" id="CLU_080090_0_0_6"/>